<evidence type="ECO:0000313" key="5">
    <source>
        <dbReference type="Proteomes" id="UP000503447"/>
    </source>
</evidence>
<keyword evidence="5" id="KW-1185">Reference proteome</keyword>
<dbReference type="InterPro" id="IPR036663">
    <property type="entry name" value="Fumarylacetoacetase_C_sf"/>
</dbReference>
<dbReference type="InterPro" id="IPR051121">
    <property type="entry name" value="FAH"/>
</dbReference>
<dbReference type="EMBL" id="CP053452">
    <property type="protein sequence ID" value="QJW98908.1"/>
    <property type="molecule type" value="Genomic_DNA"/>
</dbReference>
<dbReference type="Proteomes" id="UP000503447">
    <property type="component" value="Chromosome"/>
</dbReference>
<name>A0A6M5YYH5_9BACT</name>
<dbReference type="GO" id="GO:0044281">
    <property type="term" value="P:small molecule metabolic process"/>
    <property type="evidence" value="ECO:0007669"/>
    <property type="project" value="UniProtKB-ARBA"/>
</dbReference>
<accession>A0A6M5YYH5</accession>
<dbReference type="Gene3D" id="3.90.850.10">
    <property type="entry name" value="Fumarylacetoacetase-like, C-terminal domain"/>
    <property type="match status" value="1"/>
</dbReference>
<protein>
    <submittedName>
        <fullName evidence="4">Fumarylacetoacetate hydrolase family protein</fullName>
    </submittedName>
</protein>
<dbReference type="Pfam" id="PF01557">
    <property type="entry name" value="FAA_hydrolase"/>
    <property type="match status" value="1"/>
</dbReference>
<comment type="similarity">
    <text evidence="1">Belongs to the FAH family.</text>
</comment>
<reference evidence="5" key="1">
    <citation type="submission" date="2020-05" db="EMBL/GenBank/DDBJ databases">
        <title>Frigoriglobus tundricola gen. nov., sp. nov., a psychrotolerant cellulolytic planctomycete of the family Gemmataceae with two divergent copies of 16S rRNA gene.</title>
        <authorList>
            <person name="Kulichevskaya I.S."/>
            <person name="Ivanova A.A."/>
            <person name="Naumoff D.G."/>
            <person name="Beletsky A.V."/>
            <person name="Rijpstra W.I.C."/>
            <person name="Sinninghe Damste J.S."/>
            <person name="Mardanov A.V."/>
            <person name="Ravin N.V."/>
            <person name="Dedysh S.N."/>
        </authorList>
    </citation>
    <scope>NUCLEOTIDE SEQUENCE [LARGE SCALE GENOMIC DNA]</scope>
    <source>
        <strain evidence="5">PL17</strain>
    </source>
</reference>
<dbReference type="GO" id="GO:0046872">
    <property type="term" value="F:metal ion binding"/>
    <property type="evidence" value="ECO:0007669"/>
    <property type="project" value="UniProtKB-KW"/>
</dbReference>
<dbReference type="AlphaFoldDB" id="A0A6M5YYH5"/>
<dbReference type="SUPFAM" id="SSF56529">
    <property type="entry name" value="FAH"/>
    <property type="match status" value="1"/>
</dbReference>
<organism evidence="4 5">
    <name type="scientific">Frigoriglobus tundricola</name>
    <dbReference type="NCBI Taxonomy" id="2774151"/>
    <lineage>
        <taxon>Bacteria</taxon>
        <taxon>Pseudomonadati</taxon>
        <taxon>Planctomycetota</taxon>
        <taxon>Planctomycetia</taxon>
        <taxon>Gemmatales</taxon>
        <taxon>Gemmataceae</taxon>
        <taxon>Frigoriglobus</taxon>
    </lineage>
</organism>
<gene>
    <name evidence="4" type="ORF">FTUN_6503</name>
</gene>
<dbReference type="InterPro" id="IPR011234">
    <property type="entry name" value="Fumarylacetoacetase-like_C"/>
</dbReference>
<keyword evidence="4" id="KW-0378">Hydrolase</keyword>
<evidence type="ECO:0000313" key="4">
    <source>
        <dbReference type="EMBL" id="QJW98908.1"/>
    </source>
</evidence>
<sequence length="284" mass="30259">MQFAKVQRQNGSGVVAIEGGQAFALDLARDPAVRTLADLLHAPDPIATARNLQDAKATAEPLDALTFLAPVDHQEVWAAGVTYKRSKVAREEESVGAAQFYDKVYTAPRPELFLKATPARVVDPGRPVRIRADAKWSVPEPELTLVISTAGKIVGFTVGNDMSSRDIEGENPLYLPQAKIYKGSCSIGPVVTPVASMPPLPDVVIKLNITRGGKVAFEGTTTLSQMARSVESLAEWLFKENEFPNGALLLTGTGIVPPDEFTLASGDDVSITIGGIGTLRNPVA</sequence>
<feature type="domain" description="Fumarylacetoacetase-like C-terminal" evidence="3">
    <location>
        <begin position="104"/>
        <end position="283"/>
    </location>
</feature>
<dbReference type="GO" id="GO:0016787">
    <property type="term" value="F:hydrolase activity"/>
    <property type="evidence" value="ECO:0007669"/>
    <property type="project" value="UniProtKB-KW"/>
</dbReference>
<evidence type="ECO:0000256" key="2">
    <source>
        <dbReference type="ARBA" id="ARBA00022723"/>
    </source>
</evidence>
<evidence type="ECO:0000259" key="3">
    <source>
        <dbReference type="Pfam" id="PF01557"/>
    </source>
</evidence>
<evidence type="ECO:0000256" key="1">
    <source>
        <dbReference type="ARBA" id="ARBA00010211"/>
    </source>
</evidence>
<dbReference type="PANTHER" id="PTHR42796">
    <property type="entry name" value="FUMARYLACETOACETATE HYDROLASE DOMAIN-CONTAINING PROTEIN 2A-RELATED"/>
    <property type="match status" value="1"/>
</dbReference>
<dbReference type="RefSeq" id="WP_171473979.1">
    <property type="nucleotide sequence ID" value="NZ_CP053452.2"/>
</dbReference>
<proteinExistence type="inferred from homology"/>
<dbReference type="KEGG" id="ftj:FTUN_6503"/>
<keyword evidence="2" id="KW-0479">Metal-binding</keyword>
<dbReference type="PANTHER" id="PTHR42796:SF7">
    <property type="entry name" value="2-DEHYDRO-3-DEOXY-D-ARABINONATE DEHYDRATASE"/>
    <property type="match status" value="1"/>
</dbReference>